<dbReference type="Proteomes" id="UP000011744">
    <property type="component" value="Unassembled WGS sequence"/>
</dbReference>
<dbReference type="AlphaFoldDB" id="M3AGD2"/>
<reference evidence="1 2" key="1">
    <citation type="journal article" date="2014" name="Genome Announc.">
        <title>Draft Genome Sequence of Magnetospirillum sp. Strain SO-1, a Freshwater Magnetotactic Bacterium Isolated from the Ol'khovka River, Russia.</title>
        <authorList>
            <person name="Grouzdev D.S."/>
            <person name="Dziuba M.V."/>
            <person name="Sukhacheva M.S."/>
            <person name="Mardanov A.V."/>
            <person name="Beletskiy A.V."/>
            <person name="Kuznetsov B.B."/>
            <person name="Skryabin K.G."/>
        </authorList>
    </citation>
    <scope>NUCLEOTIDE SEQUENCE [LARGE SCALE GENOMIC DNA]</scope>
    <source>
        <strain evidence="1 2">SO-1</strain>
    </source>
</reference>
<name>M3AGD2_9PROT</name>
<dbReference type="PATRIC" id="fig|1244869.3.peg.8"/>
<dbReference type="STRING" id="1244869.H261_00075"/>
<organism evidence="1 2">
    <name type="scientific">Paramagnetospirillum caucaseum</name>
    <dbReference type="NCBI Taxonomy" id="1244869"/>
    <lineage>
        <taxon>Bacteria</taxon>
        <taxon>Pseudomonadati</taxon>
        <taxon>Pseudomonadota</taxon>
        <taxon>Alphaproteobacteria</taxon>
        <taxon>Rhodospirillales</taxon>
        <taxon>Magnetospirillaceae</taxon>
        <taxon>Paramagnetospirillum</taxon>
    </lineage>
</organism>
<keyword evidence="2" id="KW-1185">Reference proteome</keyword>
<evidence type="ECO:0000313" key="1">
    <source>
        <dbReference type="EMBL" id="EME71928.1"/>
    </source>
</evidence>
<protein>
    <submittedName>
        <fullName evidence="1">Uncharacterized protein</fullName>
    </submittedName>
</protein>
<comment type="caution">
    <text evidence="1">The sequence shown here is derived from an EMBL/GenBank/DDBJ whole genome shotgun (WGS) entry which is preliminary data.</text>
</comment>
<accession>M3AGD2</accession>
<sequence>MREENDIAKRRYYFDQINLVKGYIKGSPKIQKKKWVQLEWSEHVNPHEVKAVLEESVKGLYSVTTADSDDSRYLKLEPCFWLENKDDIIMMLLKGGFKMGGKLIAVSIKRRVKATDEE</sequence>
<gene>
    <name evidence="1" type="ORF">H261_00075</name>
</gene>
<evidence type="ECO:0000313" key="2">
    <source>
        <dbReference type="Proteomes" id="UP000011744"/>
    </source>
</evidence>
<proteinExistence type="predicted"/>
<dbReference type="EMBL" id="AONQ01000001">
    <property type="protein sequence ID" value="EME71928.1"/>
    <property type="molecule type" value="Genomic_DNA"/>
</dbReference>